<evidence type="ECO:0000313" key="3">
    <source>
        <dbReference type="Proteomes" id="UP000743899"/>
    </source>
</evidence>
<protein>
    <recommendedName>
        <fullName evidence="4">DUF4305 domain-containing protein</fullName>
    </recommendedName>
</protein>
<evidence type="ECO:0000313" key="2">
    <source>
        <dbReference type="EMBL" id="NCU17352.1"/>
    </source>
</evidence>
<feature type="transmembrane region" description="Helical" evidence="1">
    <location>
        <begin position="5"/>
        <end position="24"/>
    </location>
</feature>
<dbReference type="RefSeq" id="WP_161920183.1">
    <property type="nucleotide sequence ID" value="NZ_JAACYS010000019.1"/>
</dbReference>
<organism evidence="2 3">
    <name type="scientific">Pallidibacillus pasinlerensis</name>
    <dbReference type="NCBI Taxonomy" id="2703818"/>
    <lineage>
        <taxon>Bacteria</taxon>
        <taxon>Bacillati</taxon>
        <taxon>Bacillota</taxon>
        <taxon>Bacilli</taxon>
        <taxon>Bacillales</taxon>
        <taxon>Bacillaceae</taxon>
        <taxon>Pallidibacillus</taxon>
    </lineage>
</organism>
<keyword evidence="1" id="KW-1133">Transmembrane helix</keyword>
<comment type="caution">
    <text evidence="2">The sequence shown here is derived from an EMBL/GenBank/DDBJ whole genome shotgun (WGS) entry which is preliminary data.</text>
</comment>
<dbReference type="Proteomes" id="UP000743899">
    <property type="component" value="Unassembled WGS sequence"/>
</dbReference>
<keyword evidence="1" id="KW-0812">Transmembrane</keyword>
<proteinExistence type="predicted"/>
<name>A0ABX0A1S0_9BACI</name>
<sequence length="68" mass="7678">MGKFLAYYCLGAGLYCMIAIIIGVMSGQVLSTAFLLFLGAANFLIFYLVKKEEQTKKRRPKLRLIITK</sequence>
<feature type="transmembrane region" description="Helical" evidence="1">
    <location>
        <begin position="30"/>
        <end position="49"/>
    </location>
</feature>
<evidence type="ECO:0000256" key="1">
    <source>
        <dbReference type="SAM" id="Phobius"/>
    </source>
</evidence>
<evidence type="ECO:0008006" key="4">
    <source>
        <dbReference type="Google" id="ProtNLM"/>
    </source>
</evidence>
<dbReference type="EMBL" id="JAACYS010000019">
    <property type="protein sequence ID" value="NCU17352.1"/>
    <property type="molecule type" value="Genomic_DNA"/>
</dbReference>
<keyword evidence="1" id="KW-0472">Membrane</keyword>
<accession>A0ABX0A1S0</accession>
<gene>
    <name evidence="2" type="ORF">GW534_06140</name>
</gene>
<reference evidence="2 3" key="1">
    <citation type="submission" date="2020-01" db="EMBL/GenBank/DDBJ databases">
        <title>A novel Bacillus sp. from Pasinler.</title>
        <authorList>
            <person name="Adiguzel A."/>
            <person name="Ay H."/>
            <person name="Baltaci M.O."/>
        </authorList>
    </citation>
    <scope>NUCLEOTIDE SEQUENCE [LARGE SCALE GENOMIC DNA]</scope>
    <source>
        <strain evidence="2 3">P1</strain>
    </source>
</reference>
<keyword evidence="3" id="KW-1185">Reference proteome</keyword>